<dbReference type="PROSITE" id="PS50222">
    <property type="entry name" value="EF_HAND_2"/>
    <property type="match status" value="3"/>
</dbReference>
<name>A0ABD1R976_9LAMI</name>
<dbReference type="Gene3D" id="1.10.238.10">
    <property type="entry name" value="EF-hand"/>
    <property type="match status" value="3"/>
</dbReference>
<keyword evidence="1" id="KW-0479">Metal-binding</keyword>
<evidence type="ECO:0000256" key="3">
    <source>
        <dbReference type="ARBA" id="ARBA00022837"/>
    </source>
</evidence>
<keyword evidence="6" id="KW-1185">Reference proteome</keyword>
<dbReference type="SMART" id="SM00054">
    <property type="entry name" value="EFh"/>
    <property type="match status" value="3"/>
</dbReference>
<keyword evidence="2" id="KW-0677">Repeat</keyword>
<dbReference type="Pfam" id="PF13499">
    <property type="entry name" value="EF-hand_7"/>
    <property type="match status" value="1"/>
</dbReference>
<dbReference type="InterPro" id="IPR011992">
    <property type="entry name" value="EF-hand-dom_pair"/>
</dbReference>
<feature type="domain" description="EF-hand" evidence="4">
    <location>
        <begin position="150"/>
        <end position="185"/>
    </location>
</feature>
<dbReference type="FunFam" id="1.10.238.10:FF:000001">
    <property type="entry name" value="Calmodulin 1"/>
    <property type="match status" value="1"/>
</dbReference>
<evidence type="ECO:0000256" key="1">
    <source>
        <dbReference type="ARBA" id="ARBA00022723"/>
    </source>
</evidence>
<protein>
    <submittedName>
        <fullName evidence="5">Calcium-binding protein CML42</fullName>
    </submittedName>
</protein>
<dbReference type="CDD" id="cd00051">
    <property type="entry name" value="EFh"/>
    <property type="match status" value="1"/>
</dbReference>
<accession>A0ABD1R976</accession>
<dbReference type="InterPro" id="IPR018247">
    <property type="entry name" value="EF_Hand_1_Ca_BS"/>
</dbReference>
<keyword evidence="3" id="KW-0106">Calcium</keyword>
<evidence type="ECO:0000313" key="5">
    <source>
        <dbReference type="EMBL" id="KAL2484965.1"/>
    </source>
</evidence>
<dbReference type="PROSITE" id="PS00018">
    <property type="entry name" value="EF_HAND_1"/>
    <property type="match status" value="3"/>
</dbReference>
<dbReference type="SUPFAM" id="SSF47473">
    <property type="entry name" value="EF-hand"/>
    <property type="match status" value="1"/>
</dbReference>
<dbReference type="InterPro" id="IPR039647">
    <property type="entry name" value="EF_hand_pair_protein_CML-like"/>
</dbReference>
<dbReference type="Pfam" id="PF13405">
    <property type="entry name" value="EF-hand_6"/>
    <property type="match status" value="1"/>
</dbReference>
<dbReference type="InterPro" id="IPR002048">
    <property type="entry name" value="EF_hand_dom"/>
</dbReference>
<feature type="domain" description="EF-hand" evidence="4">
    <location>
        <begin position="31"/>
        <end position="66"/>
    </location>
</feature>
<evidence type="ECO:0000313" key="6">
    <source>
        <dbReference type="Proteomes" id="UP001604336"/>
    </source>
</evidence>
<dbReference type="GO" id="GO:0046872">
    <property type="term" value="F:metal ion binding"/>
    <property type="evidence" value="ECO:0007669"/>
    <property type="project" value="UniProtKB-KW"/>
</dbReference>
<proteinExistence type="predicted"/>
<comment type="caution">
    <text evidence="5">The sequence shown here is derived from an EMBL/GenBank/DDBJ whole genome shotgun (WGS) entry which is preliminary data.</text>
</comment>
<reference evidence="6" key="1">
    <citation type="submission" date="2024-07" db="EMBL/GenBank/DDBJ databases">
        <title>Two chromosome-level genome assemblies of Korean endemic species Abeliophyllum distichum and Forsythia ovata (Oleaceae).</title>
        <authorList>
            <person name="Jang H."/>
        </authorList>
    </citation>
    <scope>NUCLEOTIDE SEQUENCE [LARGE SCALE GENOMIC DNA]</scope>
</reference>
<organism evidence="5 6">
    <name type="scientific">Abeliophyllum distichum</name>
    <dbReference type="NCBI Taxonomy" id="126358"/>
    <lineage>
        <taxon>Eukaryota</taxon>
        <taxon>Viridiplantae</taxon>
        <taxon>Streptophyta</taxon>
        <taxon>Embryophyta</taxon>
        <taxon>Tracheophyta</taxon>
        <taxon>Spermatophyta</taxon>
        <taxon>Magnoliopsida</taxon>
        <taxon>eudicotyledons</taxon>
        <taxon>Gunneridae</taxon>
        <taxon>Pentapetalae</taxon>
        <taxon>asterids</taxon>
        <taxon>lamiids</taxon>
        <taxon>Lamiales</taxon>
        <taxon>Oleaceae</taxon>
        <taxon>Forsythieae</taxon>
        <taxon>Abeliophyllum</taxon>
    </lineage>
</organism>
<evidence type="ECO:0000256" key="2">
    <source>
        <dbReference type="ARBA" id="ARBA00022737"/>
    </source>
</evidence>
<dbReference type="AlphaFoldDB" id="A0ABD1R976"/>
<dbReference type="Proteomes" id="UP001604336">
    <property type="component" value="Unassembled WGS sequence"/>
</dbReference>
<dbReference type="PANTHER" id="PTHR10891">
    <property type="entry name" value="EF-HAND CALCIUM-BINDING DOMAIN CONTAINING PROTEIN"/>
    <property type="match status" value="1"/>
</dbReference>
<dbReference type="EMBL" id="JBFOLK010000009">
    <property type="protein sequence ID" value="KAL2484965.1"/>
    <property type="molecule type" value="Genomic_DNA"/>
</dbReference>
<feature type="domain" description="EF-hand" evidence="4">
    <location>
        <begin position="112"/>
        <end position="147"/>
    </location>
</feature>
<sequence length="187" mass="21038">MVPGDSDQFKCSLGSNKNLSSSSFRLRSPSLNSLRLRRIFDLFDKNSDDMITMDELRQALGLLGLETGLSELESMIQSFIEPGNTGLRFEDFEALHRSLNEVFFGLDVGNPDEESDLTATFKVFDEDGDGYISAKELQVVLGKLGLQEGMEIDRVEKMISSVDRNHDGRVDFFEFKDMMRSVMVPSS</sequence>
<gene>
    <name evidence="5" type="ORF">Adt_29721</name>
</gene>
<evidence type="ECO:0000259" key="4">
    <source>
        <dbReference type="PROSITE" id="PS50222"/>
    </source>
</evidence>